<name>A0A644YBR7_9ZZZZ</name>
<keyword evidence="1" id="KW-1133">Transmembrane helix</keyword>
<comment type="caution">
    <text evidence="2">The sequence shown here is derived from an EMBL/GenBank/DDBJ whole genome shotgun (WGS) entry which is preliminary data.</text>
</comment>
<sequence length="295" mass="33817">MQQNEKFKDWLFRYQSFYRVRRTDKSKRRFLSALVADISEMREDVQVIEYNRHEKYASRNVYVGDIEKADQIICTYYDTPIQHFGPYVLFDRKEQEKRTTSFIVATSVLLLLAGIAGTLLYMRYASGTADLISVRTALIALAYGVYFYLLGKITKGLPDRRTVVRNTSSVLALLAMINDTKVKDEKTAFAFVDEGSFGESGLEAMLTPKNKKAKIFYLDCVGADAPLHVIGNDISKAKLSEMSIDHQSSDEKINYIFSAKISEKEQKTQFHLDKSELNKKNLNMENITKVMELCR</sequence>
<evidence type="ECO:0000313" key="2">
    <source>
        <dbReference type="EMBL" id="MPM25985.1"/>
    </source>
</evidence>
<dbReference type="AlphaFoldDB" id="A0A644YBR7"/>
<protein>
    <submittedName>
        <fullName evidence="2">Uncharacterized protein</fullName>
    </submittedName>
</protein>
<dbReference type="EMBL" id="VSSQ01004623">
    <property type="protein sequence ID" value="MPM25985.1"/>
    <property type="molecule type" value="Genomic_DNA"/>
</dbReference>
<keyword evidence="1" id="KW-0472">Membrane</keyword>
<reference evidence="2" key="1">
    <citation type="submission" date="2019-08" db="EMBL/GenBank/DDBJ databases">
        <authorList>
            <person name="Kucharzyk K."/>
            <person name="Murdoch R.W."/>
            <person name="Higgins S."/>
            <person name="Loffler F."/>
        </authorList>
    </citation>
    <scope>NUCLEOTIDE SEQUENCE</scope>
</reference>
<gene>
    <name evidence="2" type="ORF">SDC9_72486</name>
</gene>
<keyword evidence="1" id="KW-0812">Transmembrane</keyword>
<organism evidence="2">
    <name type="scientific">bioreactor metagenome</name>
    <dbReference type="NCBI Taxonomy" id="1076179"/>
    <lineage>
        <taxon>unclassified sequences</taxon>
        <taxon>metagenomes</taxon>
        <taxon>ecological metagenomes</taxon>
    </lineage>
</organism>
<feature type="transmembrane region" description="Helical" evidence="1">
    <location>
        <begin position="102"/>
        <end position="122"/>
    </location>
</feature>
<feature type="transmembrane region" description="Helical" evidence="1">
    <location>
        <begin position="134"/>
        <end position="151"/>
    </location>
</feature>
<accession>A0A644YBR7</accession>
<proteinExistence type="predicted"/>
<evidence type="ECO:0000256" key="1">
    <source>
        <dbReference type="SAM" id="Phobius"/>
    </source>
</evidence>